<protein>
    <submittedName>
        <fullName evidence="5">Rhamnosyltransferase</fullName>
    </submittedName>
</protein>
<evidence type="ECO:0000313" key="6">
    <source>
        <dbReference type="Proteomes" id="UP000076586"/>
    </source>
</evidence>
<keyword evidence="2" id="KW-0328">Glycosyltransferase</keyword>
<dbReference type="GO" id="GO:0016757">
    <property type="term" value="F:glycosyltransferase activity"/>
    <property type="evidence" value="ECO:0007669"/>
    <property type="project" value="UniProtKB-KW"/>
</dbReference>
<dbReference type="InterPro" id="IPR001173">
    <property type="entry name" value="Glyco_trans_2-like"/>
</dbReference>
<evidence type="ECO:0000256" key="2">
    <source>
        <dbReference type="ARBA" id="ARBA00022676"/>
    </source>
</evidence>
<keyword evidence="3 5" id="KW-0808">Transferase</keyword>
<reference evidence="6" key="2">
    <citation type="journal article" date="2017" name="Genome Announc.">
        <title>Draft genome sequence of Paludibacter jiangxiensis NM7(T), a propionate-producing fermentative bacterium.</title>
        <authorList>
            <person name="Qiu Y.-L."/>
            <person name="Tourlousse D.M."/>
            <person name="Matsuura N."/>
            <person name="Ohashi A."/>
            <person name="Sekiguchi Y."/>
        </authorList>
    </citation>
    <scope>NUCLEOTIDE SEQUENCE [LARGE SCALE GENOMIC DNA]</scope>
    <source>
        <strain evidence="6">NM7</strain>
    </source>
</reference>
<comment type="caution">
    <text evidence="5">The sequence shown here is derived from an EMBL/GenBank/DDBJ whole genome shotgun (WGS) entry which is preliminary data.</text>
</comment>
<dbReference type="EMBL" id="BDCR01000001">
    <property type="protein sequence ID" value="GAT61514.1"/>
    <property type="molecule type" value="Genomic_DNA"/>
</dbReference>
<dbReference type="AlphaFoldDB" id="A0A170Y4K5"/>
<dbReference type="OrthoDB" id="9771846at2"/>
<dbReference type="PANTHER" id="PTHR43179">
    <property type="entry name" value="RHAMNOSYLTRANSFERASE WBBL"/>
    <property type="match status" value="1"/>
</dbReference>
<dbReference type="Pfam" id="PF00535">
    <property type="entry name" value="Glycos_transf_2"/>
    <property type="match status" value="1"/>
</dbReference>
<feature type="domain" description="Glycosyltransferase 2-like" evidence="4">
    <location>
        <begin position="31"/>
        <end position="109"/>
    </location>
</feature>
<evidence type="ECO:0000256" key="1">
    <source>
        <dbReference type="ARBA" id="ARBA00006739"/>
    </source>
</evidence>
<dbReference type="Proteomes" id="UP000076586">
    <property type="component" value="Unassembled WGS sequence"/>
</dbReference>
<dbReference type="Gene3D" id="3.90.550.10">
    <property type="entry name" value="Spore Coat Polysaccharide Biosynthesis Protein SpsA, Chain A"/>
    <property type="match status" value="1"/>
</dbReference>
<gene>
    <name evidence="5" type="ORF">PJIAN_193</name>
</gene>
<dbReference type="InterPro" id="IPR029044">
    <property type="entry name" value="Nucleotide-diphossugar_trans"/>
</dbReference>
<reference evidence="6" key="1">
    <citation type="submission" date="2016-04" db="EMBL/GenBank/DDBJ databases">
        <title>Draft genome sequence of Paludibacter jiangxiensis strain NM7.</title>
        <authorList>
            <person name="Qiu Y."/>
            <person name="Matsuura N."/>
            <person name="Ohashi A."/>
            <person name="Tourlousse M.D."/>
            <person name="Sekiguchi Y."/>
        </authorList>
    </citation>
    <scope>NUCLEOTIDE SEQUENCE [LARGE SCALE GENOMIC DNA]</scope>
    <source>
        <strain evidence="6">NM7</strain>
    </source>
</reference>
<comment type="similarity">
    <text evidence="1">Belongs to the glycosyltransferase 2 family.</text>
</comment>
<keyword evidence="6" id="KW-1185">Reference proteome</keyword>
<organism evidence="5 6">
    <name type="scientific">Paludibacter jiangxiensis</name>
    <dbReference type="NCBI Taxonomy" id="681398"/>
    <lineage>
        <taxon>Bacteria</taxon>
        <taxon>Pseudomonadati</taxon>
        <taxon>Bacteroidota</taxon>
        <taxon>Bacteroidia</taxon>
        <taxon>Bacteroidales</taxon>
        <taxon>Paludibacteraceae</taxon>
        <taxon>Paludibacter</taxon>
    </lineage>
</organism>
<dbReference type="SUPFAM" id="SSF53448">
    <property type="entry name" value="Nucleotide-diphospho-sugar transferases"/>
    <property type="match status" value="1"/>
</dbReference>
<sequence length="287" mass="33184">MIQKDDLFGIVVWYNPCEVNLSATDSYVNEVNKLIIVDNSDGDNSHLIEQKGWKNTIYLPNRQNKGIATALNQGCRLALEQGAQWVLTMDQDSFFDNDGVKSLIQKANHYCNFNETAIFSPRHNIEDEITKDKVKPEYTIENDVMTSGNLLSLAAFQATGDFLDDFFIDLVDLEYCIRIKKNGFLIVMINDVTLHHFLGGGTYQTTFLGFKKSFYNHSPLRKYYIARNSLYVASLHKEQSKKYRKYLLKQIKKVVLYDNCNKWIKLRFMIKGILDYRKGIKGPYTAH</sequence>
<dbReference type="PANTHER" id="PTHR43179:SF12">
    <property type="entry name" value="GALACTOFURANOSYLTRANSFERASE GLFT2"/>
    <property type="match status" value="1"/>
</dbReference>
<proteinExistence type="inferred from homology"/>
<accession>A0A170Y4K5</accession>
<name>A0A170Y4K5_9BACT</name>
<evidence type="ECO:0000313" key="5">
    <source>
        <dbReference type="EMBL" id="GAT61514.1"/>
    </source>
</evidence>
<dbReference type="RefSeq" id="WP_068701073.1">
    <property type="nucleotide sequence ID" value="NZ_BDCR01000001.1"/>
</dbReference>
<evidence type="ECO:0000259" key="4">
    <source>
        <dbReference type="Pfam" id="PF00535"/>
    </source>
</evidence>
<dbReference type="STRING" id="681398.PJIAN_193"/>
<evidence type="ECO:0000256" key="3">
    <source>
        <dbReference type="ARBA" id="ARBA00022679"/>
    </source>
</evidence>